<dbReference type="Proteomes" id="UP000663824">
    <property type="component" value="Unassembled WGS sequence"/>
</dbReference>
<evidence type="ECO:0000256" key="2">
    <source>
        <dbReference type="SAM" id="MobiDB-lite"/>
    </source>
</evidence>
<feature type="region of interest" description="Disordered" evidence="2">
    <location>
        <begin position="220"/>
        <end position="282"/>
    </location>
</feature>
<organism evidence="3 4">
    <name type="scientific">Rotaria magnacalcarata</name>
    <dbReference type="NCBI Taxonomy" id="392030"/>
    <lineage>
        <taxon>Eukaryota</taxon>
        <taxon>Metazoa</taxon>
        <taxon>Spiralia</taxon>
        <taxon>Gnathifera</taxon>
        <taxon>Rotifera</taxon>
        <taxon>Eurotatoria</taxon>
        <taxon>Bdelloidea</taxon>
        <taxon>Philodinida</taxon>
        <taxon>Philodinidae</taxon>
        <taxon>Rotaria</taxon>
    </lineage>
</organism>
<sequence length="282" mass="32351">MANRTNLSMTPGRIRKVAPGISNSQTLFADDTDDLEVDENEFDENFPIRRDVSFFSQPQRHTTVQRPNSNRNTGSYYTPQTKRKRPEDNIGSSDSLLEQINTLQVMLKEINRKIDIVNQRDDGFEKKMDNIDKRINGLIRQEFDRRNLLSGPIGPTPAFLMKRLINELFTKEEIMNSEHEQINERTKKIKDAVQACFFQDDPDKTDGFWEYEGKIVRGNQRRGLKHRKKLSSSTTAESSTATVHDNNRHRKKLSSSTTAESSTATVHDNNCEPSMASTLIVE</sequence>
<feature type="compositionally biased region" description="Polar residues" evidence="2">
    <location>
        <begin position="57"/>
        <end position="80"/>
    </location>
</feature>
<protein>
    <submittedName>
        <fullName evidence="3">Uncharacterized protein</fullName>
    </submittedName>
</protein>
<reference evidence="3" key="1">
    <citation type="submission" date="2021-02" db="EMBL/GenBank/DDBJ databases">
        <authorList>
            <person name="Nowell W R."/>
        </authorList>
    </citation>
    <scope>NUCLEOTIDE SEQUENCE</scope>
</reference>
<keyword evidence="1" id="KW-0175">Coiled coil</keyword>
<feature type="coiled-coil region" evidence="1">
    <location>
        <begin position="93"/>
        <end position="120"/>
    </location>
</feature>
<feature type="compositionally biased region" description="Low complexity" evidence="2">
    <location>
        <begin position="231"/>
        <end position="242"/>
    </location>
</feature>
<comment type="caution">
    <text evidence="3">The sequence shown here is derived from an EMBL/GenBank/DDBJ whole genome shotgun (WGS) entry which is preliminary data.</text>
</comment>
<feature type="region of interest" description="Disordered" evidence="2">
    <location>
        <begin position="57"/>
        <end position="92"/>
    </location>
</feature>
<accession>A0A816MLQ4</accession>
<gene>
    <name evidence="3" type="ORF">MBJ925_LOCUS7803</name>
</gene>
<feature type="compositionally biased region" description="Basic residues" evidence="2">
    <location>
        <begin position="220"/>
        <end position="230"/>
    </location>
</feature>
<evidence type="ECO:0000313" key="3">
    <source>
        <dbReference type="EMBL" id="CAF1991688.1"/>
    </source>
</evidence>
<dbReference type="AlphaFoldDB" id="A0A816MLQ4"/>
<proteinExistence type="predicted"/>
<name>A0A816MLQ4_9BILA</name>
<evidence type="ECO:0000313" key="4">
    <source>
        <dbReference type="Proteomes" id="UP000663824"/>
    </source>
</evidence>
<dbReference type="EMBL" id="CAJNRE010002792">
    <property type="protein sequence ID" value="CAF1991688.1"/>
    <property type="molecule type" value="Genomic_DNA"/>
</dbReference>
<evidence type="ECO:0000256" key="1">
    <source>
        <dbReference type="SAM" id="Coils"/>
    </source>
</evidence>
<feature type="compositionally biased region" description="Low complexity" evidence="2">
    <location>
        <begin position="254"/>
        <end position="265"/>
    </location>
</feature>
<feature type="compositionally biased region" description="Polar residues" evidence="2">
    <location>
        <begin position="266"/>
        <end position="282"/>
    </location>
</feature>